<evidence type="ECO:0000256" key="2">
    <source>
        <dbReference type="ARBA" id="ARBA00005105"/>
    </source>
</evidence>
<evidence type="ECO:0000256" key="8">
    <source>
        <dbReference type="ARBA" id="ARBA00023002"/>
    </source>
</evidence>
<evidence type="ECO:0000256" key="12">
    <source>
        <dbReference type="ARBA" id="ARBA00051687"/>
    </source>
</evidence>
<dbReference type="PRINTS" id="PR00363">
    <property type="entry name" value="CYTOCHROMEB5"/>
</dbReference>
<evidence type="ECO:0000256" key="1">
    <source>
        <dbReference type="ARBA" id="ARBA00004141"/>
    </source>
</evidence>
<dbReference type="UniPathway" id="UPA00658"/>
<evidence type="ECO:0000313" key="16">
    <source>
        <dbReference type="Ensembl" id="ENSDLAP00005025507.1"/>
    </source>
</evidence>
<feature type="transmembrane region" description="Helical" evidence="14">
    <location>
        <begin position="241"/>
        <end position="259"/>
    </location>
</feature>
<dbReference type="PROSITE" id="PS50255">
    <property type="entry name" value="CYTOCHROME_B5_2"/>
    <property type="match status" value="1"/>
</dbReference>
<evidence type="ECO:0000256" key="13">
    <source>
        <dbReference type="ARBA" id="ARBA00066776"/>
    </source>
</evidence>
<reference evidence="16" key="2">
    <citation type="submission" date="2025-09" db="UniProtKB">
        <authorList>
            <consortium name="Ensembl"/>
        </authorList>
    </citation>
    <scope>IDENTIFICATION</scope>
</reference>
<evidence type="ECO:0000256" key="14">
    <source>
        <dbReference type="SAM" id="Phobius"/>
    </source>
</evidence>
<evidence type="ECO:0000256" key="7">
    <source>
        <dbReference type="ARBA" id="ARBA00022989"/>
    </source>
</evidence>
<keyword evidence="17" id="KW-1185">Reference proteome</keyword>
<keyword evidence="5 14" id="KW-0812">Transmembrane</keyword>
<dbReference type="FunFam" id="3.10.120.10:FF:000010">
    <property type="entry name" value="Delta-6 fatty acyl desaturase"/>
    <property type="match status" value="1"/>
</dbReference>
<dbReference type="GO" id="GO:0062076">
    <property type="term" value="F:acyl-CoA (8-3)-desaturase activity"/>
    <property type="evidence" value="ECO:0007669"/>
    <property type="project" value="UniProtKB-EC"/>
</dbReference>
<keyword evidence="6" id="KW-0276">Fatty acid metabolism</keyword>
<evidence type="ECO:0000259" key="15">
    <source>
        <dbReference type="PROSITE" id="PS50255"/>
    </source>
</evidence>
<keyword evidence="9" id="KW-0443">Lipid metabolism</keyword>
<dbReference type="InterPro" id="IPR005804">
    <property type="entry name" value="FA_desaturase_dom"/>
</dbReference>
<dbReference type="Proteomes" id="UP000694389">
    <property type="component" value="Unassembled WGS sequence"/>
</dbReference>
<evidence type="ECO:0000256" key="4">
    <source>
        <dbReference type="ARBA" id="ARBA00022516"/>
    </source>
</evidence>
<sequence>MGGGGQLTEPGESGSRRAGGVYTWEEVQSHCNRNDQWLVIDRKVYDITHWAKGHPGGHRVISHYAGEDATEAFTAFHPNLKFVQKFLKPLLIGELAATEPSQDRNKNAAIIQDFYTLRAQALAWLIIWLWGTSWTLTFLCSIMLATAQSQAGWLQHDFGHLSVFKKSSWNHMLHKFVIGHLKGASANWWNHRHFQHHAKPNIFSKDPDVNMLHIFVVGATQPVEYGIKKIKYMPYHHQHQYFLLVGPPLLIPVYFHIQIIRTMISRRDWVDLAWSMSYYLRYLCCYVPLYGLFGSLALISFVRFLESHWFVWVTQMNHLPMDIDHEKHHDWLTMQLQATCNIEKSSFNDWFSGHLNFQIEHHLFPTMPRHNYHLVAPLVHALCEKHGIPYQVKTMWQGLVDVIRSLKNSGDLWLDAYLHK</sequence>
<dbReference type="PIRSF" id="PIRSF015921">
    <property type="entry name" value="FA_sphinglp_des"/>
    <property type="match status" value="1"/>
</dbReference>
<evidence type="ECO:0000256" key="3">
    <source>
        <dbReference type="ARBA" id="ARBA00009295"/>
    </source>
</evidence>
<keyword evidence="4" id="KW-0444">Lipid biosynthesis</keyword>
<proteinExistence type="inferred from homology"/>
<dbReference type="InterPro" id="IPR001199">
    <property type="entry name" value="Cyt_B5-like_heme/steroid-bd"/>
</dbReference>
<feature type="transmembrane region" description="Helical" evidence="14">
    <location>
        <begin position="121"/>
        <end position="145"/>
    </location>
</feature>
<dbReference type="CDD" id="cd03506">
    <property type="entry name" value="Delta6-FADS-like"/>
    <property type="match status" value="1"/>
</dbReference>
<dbReference type="Pfam" id="PF00173">
    <property type="entry name" value="Cyt-b5"/>
    <property type="match status" value="1"/>
</dbReference>
<dbReference type="Gene3D" id="3.10.120.10">
    <property type="entry name" value="Cytochrome b5-like heme/steroid binding domain"/>
    <property type="match status" value="1"/>
</dbReference>
<keyword evidence="11" id="KW-0275">Fatty acid biosynthesis</keyword>
<dbReference type="InterPro" id="IPR012171">
    <property type="entry name" value="Fatty_acid_desaturase"/>
</dbReference>
<evidence type="ECO:0000256" key="10">
    <source>
        <dbReference type="ARBA" id="ARBA00023136"/>
    </source>
</evidence>
<comment type="similarity">
    <text evidence="3">Belongs to the fatty acid desaturase type 1 family.</text>
</comment>
<dbReference type="GeneTree" id="ENSGT00950000182990"/>
<protein>
    <recommendedName>
        <fullName evidence="13">acyl-CoA (8-3)-desaturase</fullName>
        <ecNumber evidence="13">1.14.19.44</ecNumber>
    </recommendedName>
</protein>
<evidence type="ECO:0000256" key="11">
    <source>
        <dbReference type="ARBA" id="ARBA00023160"/>
    </source>
</evidence>
<comment type="pathway">
    <text evidence="2">Lipid metabolism; polyunsaturated fatty acid biosynthesis.</text>
</comment>
<dbReference type="GO" id="GO:0006636">
    <property type="term" value="P:unsaturated fatty acid biosynthetic process"/>
    <property type="evidence" value="ECO:0007669"/>
    <property type="project" value="UniProtKB-UniPathway"/>
</dbReference>
<name>A0A8C4EZT6_DICLA</name>
<comment type="subcellular location">
    <subcellularLocation>
        <location evidence="1">Membrane</location>
        <topology evidence="1">Multi-pass membrane protein</topology>
    </subcellularLocation>
</comment>
<dbReference type="AlphaFoldDB" id="A0A8C4EZT6"/>
<dbReference type="InterPro" id="IPR036400">
    <property type="entry name" value="Cyt_B5-like_heme/steroid_sf"/>
</dbReference>
<evidence type="ECO:0000313" key="17">
    <source>
        <dbReference type="Proteomes" id="UP000694389"/>
    </source>
</evidence>
<dbReference type="SUPFAM" id="SSF55856">
    <property type="entry name" value="Cytochrome b5-like heme/steroid binding domain"/>
    <property type="match status" value="1"/>
</dbReference>
<feature type="domain" description="Cytochrome b5 heme-binding" evidence="15">
    <location>
        <begin position="19"/>
        <end position="96"/>
    </location>
</feature>
<accession>A0A8C4EZT6</accession>
<keyword evidence="8" id="KW-0560">Oxidoreductase</keyword>
<organism evidence="16 17">
    <name type="scientific">Dicentrarchus labrax</name>
    <name type="common">European seabass</name>
    <name type="synonym">Morone labrax</name>
    <dbReference type="NCBI Taxonomy" id="13489"/>
    <lineage>
        <taxon>Eukaryota</taxon>
        <taxon>Metazoa</taxon>
        <taxon>Chordata</taxon>
        <taxon>Craniata</taxon>
        <taxon>Vertebrata</taxon>
        <taxon>Euteleostomi</taxon>
        <taxon>Actinopterygii</taxon>
        <taxon>Neopterygii</taxon>
        <taxon>Teleostei</taxon>
        <taxon>Neoteleostei</taxon>
        <taxon>Acanthomorphata</taxon>
        <taxon>Eupercaria</taxon>
        <taxon>Moronidae</taxon>
        <taxon>Dicentrarchus</taxon>
    </lineage>
</organism>
<evidence type="ECO:0000256" key="9">
    <source>
        <dbReference type="ARBA" id="ARBA00023098"/>
    </source>
</evidence>
<reference evidence="16" key="1">
    <citation type="submission" date="2025-08" db="UniProtKB">
        <authorList>
            <consortium name="Ensembl"/>
        </authorList>
    </citation>
    <scope>IDENTIFICATION</scope>
</reference>
<gene>
    <name evidence="16" type="primary">fads2</name>
</gene>
<comment type="catalytic activity">
    <reaction evidence="12">
        <text>(8Z,11Z,14Z,17Z)-eicosatetraenoyl-CoA + 2 Fe(II)-[cytochrome b5] + O2 + 2 H(+) = (5Z,8Z,11Z,14Z,17Z)-eicosapentaenoyl-CoA + 2 Fe(III)-[cytochrome b5] + 2 H2O</text>
        <dbReference type="Rhea" id="RHEA:46420"/>
        <dbReference type="Rhea" id="RHEA-COMP:10438"/>
        <dbReference type="Rhea" id="RHEA-COMP:10439"/>
        <dbReference type="ChEBI" id="CHEBI:15377"/>
        <dbReference type="ChEBI" id="CHEBI:15378"/>
        <dbReference type="ChEBI" id="CHEBI:15379"/>
        <dbReference type="ChEBI" id="CHEBI:29033"/>
        <dbReference type="ChEBI" id="CHEBI:29034"/>
        <dbReference type="ChEBI" id="CHEBI:73862"/>
        <dbReference type="ChEBI" id="CHEBI:74265"/>
        <dbReference type="EC" id="1.14.19.44"/>
    </reaction>
    <physiologicalReaction direction="left-to-right" evidence="12">
        <dbReference type="Rhea" id="RHEA:46421"/>
    </physiologicalReaction>
</comment>
<feature type="transmembrane region" description="Helical" evidence="14">
    <location>
        <begin position="279"/>
        <end position="302"/>
    </location>
</feature>
<dbReference type="GO" id="GO:0016020">
    <property type="term" value="C:membrane"/>
    <property type="evidence" value="ECO:0007669"/>
    <property type="project" value="UniProtKB-SubCell"/>
</dbReference>
<keyword evidence="7 14" id="KW-1133">Transmembrane helix</keyword>
<dbReference type="PANTHER" id="PTHR19353:SF12">
    <property type="entry name" value="ACYL-COA 6-DESATURASE"/>
    <property type="match status" value="1"/>
</dbReference>
<evidence type="ECO:0000256" key="6">
    <source>
        <dbReference type="ARBA" id="ARBA00022832"/>
    </source>
</evidence>
<dbReference type="SMART" id="SM01117">
    <property type="entry name" value="Cyt-b5"/>
    <property type="match status" value="1"/>
</dbReference>
<dbReference type="Pfam" id="PF00487">
    <property type="entry name" value="FA_desaturase"/>
    <property type="match status" value="1"/>
</dbReference>
<evidence type="ECO:0000256" key="5">
    <source>
        <dbReference type="ARBA" id="ARBA00022692"/>
    </source>
</evidence>
<dbReference type="EC" id="1.14.19.44" evidence="13"/>
<dbReference type="PANTHER" id="PTHR19353">
    <property type="entry name" value="FATTY ACID DESATURASE 2"/>
    <property type="match status" value="1"/>
</dbReference>
<keyword evidence="10 14" id="KW-0472">Membrane</keyword>
<dbReference type="Ensembl" id="ENSDLAT00005027251.2">
    <property type="protein sequence ID" value="ENSDLAP00005025507.1"/>
    <property type="gene ID" value="ENSDLAG00005011077.2"/>
</dbReference>